<dbReference type="SMART" id="SM00857">
    <property type="entry name" value="Resolvase"/>
    <property type="match status" value="1"/>
</dbReference>
<dbReference type="PANTHER" id="PTHR30461:SF2">
    <property type="entry name" value="SERINE RECOMBINASE PINE-RELATED"/>
    <property type="match status" value="1"/>
</dbReference>
<evidence type="ECO:0000313" key="5">
    <source>
        <dbReference type="Proteomes" id="UP001201873"/>
    </source>
</evidence>
<dbReference type="PROSITE" id="PS51736">
    <property type="entry name" value="RECOMBINASES_3"/>
    <property type="match status" value="1"/>
</dbReference>
<evidence type="ECO:0000256" key="1">
    <source>
        <dbReference type="ARBA" id="ARBA00023125"/>
    </source>
</evidence>
<reference evidence="4 5" key="1">
    <citation type="submission" date="2022-04" db="EMBL/GenBank/DDBJ databases">
        <title>Genome diversity in the genus Frankia.</title>
        <authorList>
            <person name="Carlos-Shanley C."/>
            <person name="Hahn D."/>
        </authorList>
    </citation>
    <scope>NUCLEOTIDE SEQUENCE [LARGE SCALE GENOMIC DNA]</scope>
    <source>
        <strain evidence="4 5">Ag45/Mut15</strain>
    </source>
</reference>
<sequence>MKMDQSGILRAIGYMRVSTDEQGDSGAGLAAQRAVVEAECARRGWTLVEVIEDVASGKTLDRPGMTRALGLLDARQADVLIAAKVDRISRSTLDFATLLDRAQRSRWALNVLDIGADLTTPAGEMFAQIVAVIAQYERRLIGQRTRDALAIRKAAGVQLGTVFRIPGEVVFRIAADYAAGAGLTAIARNLTAEGIPTARGGTEWRASTVQAVIRRVAENTADHE</sequence>
<dbReference type="PANTHER" id="PTHR30461">
    <property type="entry name" value="DNA-INVERTASE FROM LAMBDOID PROPHAGE"/>
    <property type="match status" value="1"/>
</dbReference>
<dbReference type="SUPFAM" id="SSF53041">
    <property type="entry name" value="Resolvase-like"/>
    <property type="match status" value="1"/>
</dbReference>
<evidence type="ECO:0000313" key="4">
    <source>
        <dbReference type="EMBL" id="MCK9876626.1"/>
    </source>
</evidence>
<keyword evidence="2" id="KW-0233">DNA recombination</keyword>
<dbReference type="Gene3D" id="3.40.50.1390">
    <property type="entry name" value="Resolvase, N-terminal catalytic domain"/>
    <property type="match status" value="1"/>
</dbReference>
<dbReference type="Proteomes" id="UP001201873">
    <property type="component" value="Unassembled WGS sequence"/>
</dbReference>
<evidence type="ECO:0000256" key="2">
    <source>
        <dbReference type="ARBA" id="ARBA00023172"/>
    </source>
</evidence>
<protein>
    <submittedName>
        <fullName evidence="4">Recombinase family protein</fullName>
    </submittedName>
</protein>
<dbReference type="Pfam" id="PF00239">
    <property type="entry name" value="Resolvase"/>
    <property type="match status" value="1"/>
</dbReference>
<keyword evidence="1" id="KW-0238">DNA-binding</keyword>
<organism evidence="4 5">
    <name type="scientific">Frankia umida</name>
    <dbReference type="NCBI Taxonomy" id="573489"/>
    <lineage>
        <taxon>Bacteria</taxon>
        <taxon>Bacillati</taxon>
        <taxon>Actinomycetota</taxon>
        <taxon>Actinomycetes</taxon>
        <taxon>Frankiales</taxon>
        <taxon>Frankiaceae</taxon>
        <taxon>Frankia</taxon>
    </lineage>
</organism>
<name>A0ABT0JYL7_9ACTN</name>
<dbReference type="InterPro" id="IPR036162">
    <property type="entry name" value="Resolvase-like_N_sf"/>
</dbReference>
<dbReference type="InterPro" id="IPR011109">
    <property type="entry name" value="DNA_bind_recombinase_dom"/>
</dbReference>
<dbReference type="Pfam" id="PF07508">
    <property type="entry name" value="Recombinase"/>
    <property type="match status" value="1"/>
</dbReference>
<comment type="caution">
    <text evidence="4">The sequence shown here is derived from an EMBL/GenBank/DDBJ whole genome shotgun (WGS) entry which is preliminary data.</text>
</comment>
<proteinExistence type="predicted"/>
<accession>A0ABT0JYL7</accession>
<dbReference type="InterPro" id="IPR050639">
    <property type="entry name" value="SSR_resolvase"/>
</dbReference>
<dbReference type="RefSeq" id="WP_248824857.1">
    <property type="nucleotide sequence ID" value="NZ_JALKFT010000010.1"/>
</dbReference>
<dbReference type="CDD" id="cd00338">
    <property type="entry name" value="Ser_Recombinase"/>
    <property type="match status" value="1"/>
</dbReference>
<dbReference type="EMBL" id="JALKFT010000010">
    <property type="protein sequence ID" value="MCK9876626.1"/>
    <property type="molecule type" value="Genomic_DNA"/>
</dbReference>
<keyword evidence="5" id="KW-1185">Reference proteome</keyword>
<dbReference type="InterPro" id="IPR006119">
    <property type="entry name" value="Resolv_N"/>
</dbReference>
<gene>
    <name evidence="4" type="ORF">MXD59_12695</name>
</gene>
<evidence type="ECO:0000259" key="3">
    <source>
        <dbReference type="PROSITE" id="PS51736"/>
    </source>
</evidence>
<feature type="domain" description="Resolvase/invertase-type recombinase catalytic" evidence="3">
    <location>
        <begin position="10"/>
        <end position="156"/>
    </location>
</feature>